<name>A0ABQ9DX28_TEGGR</name>
<organism evidence="2 3">
    <name type="scientific">Tegillarca granosa</name>
    <name type="common">Malaysian cockle</name>
    <name type="synonym">Anadara granosa</name>
    <dbReference type="NCBI Taxonomy" id="220873"/>
    <lineage>
        <taxon>Eukaryota</taxon>
        <taxon>Metazoa</taxon>
        <taxon>Spiralia</taxon>
        <taxon>Lophotrochozoa</taxon>
        <taxon>Mollusca</taxon>
        <taxon>Bivalvia</taxon>
        <taxon>Autobranchia</taxon>
        <taxon>Pteriomorphia</taxon>
        <taxon>Arcoida</taxon>
        <taxon>Arcoidea</taxon>
        <taxon>Arcidae</taxon>
        <taxon>Tegillarca</taxon>
    </lineage>
</organism>
<evidence type="ECO:0000313" key="2">
    <source>
        <dbReference type="EMBL" id="KAJ8297577.1"/>
    </source>
</evidence>
<feature type="domain" description="Mitochondria-eating protein C-terminal" evidence="1">
    <location>
        <begin position="45"/>
        <end position="237"/>
    </location>
</feature>
<gene>
    <name evidence="2" type="ORF">KUTeg_024108</name>
</gene>
<accession>A0ABQ9DX28</accession>
<reference evidence="2 3" key="1">
    <citation type="submission" date="2022-12" db="EMBL/GenBank/DDBJ databases">
        <title>Chromosome-level genome of Tegillarca granosa.</title>
        <authorList>
            <person name="Kim J."/>
        </authorList>
    </citation>
    <scope>NUCLEOTIDE SEQUENCE [LARGE SCALE GENOMIC DNA]</scope>
    <source>
        <strain evidence="2">Teg-2019</strain>
        <tissue evidence="2">Adductor muscle</tissue>
    </source>
</reference>
<dbReference type="Proteomes" id="UP001217089">
    <property type="component" value="Unassembled WGS sequence"/>
</dbReference>
<evidence type="ECO:0000259" key="1">
    <source>
        <dbReference type="Pfam" id="PF16026"/>
    </source>
</evidence>
<protein>
    <recommendedName>
        <fullName evidence="1">Mitochondria-eating protein C-terminal domain-containing protein</fullName>
    </recommendedName>
</protein>
<keyword evidence="3" id="KW-1185">Reference proteome</keyword>
<dbReference type="Pfam" id="PF16026">
    <property type="entry name" value="MIEAP"/>
    <property type="match status" value="1"/>
</dbReference>
<evidence type="ECO:0000313" key="3">
    <source>
        <dbReference type="Proteomes" id="UP001217089"/>
    </source>
</evidence>
<dbReference type="InterPro" id="IPR031981">
    <property type="entry name" value="MIEAP_C"/>
</dbReference>
<proteinExistence type="predicted"/>
<comment type="caution">
    <text evidence="2">The sequence shown here is derived from an EMBL/GenBank/DDBJ whole genome shotgun (WGS) entry which is preliminary data.</text>
</comment>
<sequence length="254" mass="29519">MDRLQNQLTSERKAKEDALRRLATEAERKLFDNNPDITDLSDPNRPMKLAERMSELYDNEWTTALENLTEKRMTEVQAIQYLLNILTDIYLFCENAANGQFSGLLPKVAVPERALQYSSKSKLRLSEPPADFYKIMKDYRKKNWACAVPLLQMAFKEQKNDSMIGFCKNYVDECMKLCWLMKIQDPPVHMEWNYRNGNSFDNSVFRTYTKTGNVIDFVVWPILFIHKNGPLLSKGIAQGKKTEQRQASKQATLI</sequence>
<dbReference type="EMBL" id="JARBDR010000923">
    <property type="protein sequence ID" value="KAJ8297577.1"/>
    <property type="molecule type" value="Genomic_DNA"/>
</dbReference>